<dbReference type="Proteomes" id="UP000000311">
    <property type="component" value="Unassembled WGS sequence"/>
</dbReference>
<accession>E2AR54</accession>
<evidence type="ECO:0000313" key="3">
    <source>
        <dbReference type="Proteomes" id="UP000000311"/>
    </source>
</evidence>
<feature type="signal peptide" evidence="1">
    <location>
        <begin position="1"/>
        <end position="25"/>
    </location>
</feature>
<name>E2AR54_CAMFO</name>
<gene>
    <name evidence="2" type="ORF">EAG_02353</name>
</gene>
<evidence type="ECO:0000313" key="2">
    <source>
        <dbReference type="EMBL" id="EFN64093.1"/>
    </source>
</evidence>
<dbReference type="InParanoid" id="E2AR54"/>
<proteinExistence type="predicted"/>
<reference evidence="2 3" key="1">
    <citation type="journal article" date="2010" name="Science">
        <title>Genomic comparison of the ants Camponotus floridanus and Harpegnathos saltator.</title>
        <authorList>
            <person name="Bonasio R."/>
            <person name="Zhang G."/>
            <person name="Ye C."/>
            <person name="Mutti N.S."/>
            <person name="Fang X."/>
            <person name="Qin N."/>
            <person name="Donahue G."/>
            <person name="Yang P."/>
            <person name="Li Q."/>
            <person name="Li C."/>
            <person name="Zhang P."/>
            <person name="Huang Z."/>
            <person name="Berger S.L."/>
            <person name="Reinberg D."/>
            <person name="Wang J."/>
            <person name="Liebig J."/>
        </authorList>
    </citation>
    <scope>NUCLEOTIDE SEQUENCE [LARGE SCALE GENOMIC DNA]</scope>
    <source>
        <strain evidence="3">C129</strain>
    </source>
</reference>
<evidence type="ECO:0008006" key="4">
    <source>
        <dbReference type="Google" id="ProtNLM"/>
    </source>
</evidence>
<dbReference type="AlphaFoldDB" id="E2AR54"/>
<sequence length="201" mass="21416">MQSMSGVPAAALCSVVHWFALSALAATPCLYPSVRQSRVKSGQVRAKSGSTTTTTLLLLLYLPTYILDISPTALRCTPSGLTGQVQEIDGDLEVAGVVAVMGRNAAIHEAEVEVTAENATVVAVGEVTVAAIREVVALLAIVMRLSARVTGVARDDLPAAAKNHVCILRDLQQRIVCAPIRIPFESPLSWRQIIRVFVICE</sequence>
<keyword evidence="3" id="KW-1185">Reference proteome</keyword>
<evidence type="ECO:0000256" key="1">
    <source>
        <dbReference type="SAM" id="SignalP"/>
    </source>
</evidence>
<organism evidence="3">
    <name type="scientific">Camponotus floridanus</name>
    <name type="common">Florida carpenter ant</name>
    <dbReference type="NCBI Taxonomy" id="104421"/>
    <lineage>
        <taxon>Eukaryota</taxon>
        <taxon>Metazoa</taxon>
        <taxon>Ecdysozoa</taxon>
        <taxon>Arthropoda</taxon>
        <taxon>Hexapoda</taxon>
        <taxon>Insecta</taxon>
        <taxon>Pterygota</taxon>
        <taxon>Neoptera</taxon>
        <taxon>Endopterygota</taxon>
        <taxon>Hymenoptera</taxon>
        <taxon>Apocrita</taxon>
        <taxon>Aculeata</taxon>
        <taxon>Formicoidea</taxon>
        <taxon>Formicidae</taxon>
        <taxon>Formicinae</taxon>
        <taxon>Camponotus</taxon>
    </lineage>
</organism>
<protein>
    <recommendedName>
        <fullName evidence="4">Secreted protein</fullName>
    </recommendedName>
</protein>
<feature type="chain" id="PRO_5003157500" description="Secreted protein" evidence="1">
    <location>
        <begin position="26"/>
        <end position="201"/>
    </location>
</feature>
<keyword evidence="1" id="KW-0732">Signal</keyword>
<dbReference type="EMBL" id="GL441871">
    <property type="protein sequence ID" value="EFN64093.1"/>
    <property type="molecule type" value="Genomic_DNA"/>
</dbReference>